<dbReference type="Gene3D" id="1.25.40.10">
    <property type="entry name" value="Tetratricopeptide repeat domain"/>
    <property type="match status" value="1"/>
</dbReference>
<evidence type="ECO:0000313" key="3">
    <source>
        <dbReference type="Proteomes" id="UP000196573"/>
    </source>
</evidence>
<dbReference type="AlphaFoldDB" id="A0A1X7AIV4"/>
<dbReference type="InterPro" id="IPR011990">
    <property type="entry name" value="TPR-like_helical_dom_sf"/>
</dbReference>
<dbReference type="OrthoDB" id="193829at2"/>
<sequence length="160" mass="18089">MNNLIEQAIQLRKAGQYAQSLETLQALVADPLLGARAHLYIAWNYDAQGLEREAIPHYQQALNGQLEAGERFDVLLGLASSLRCLGEYKQAADYFVMAREEFPNKQEILPFQAMNLYNTGDAKAAVAMLLNLLVETTNSEDIRAYQDAIRFYAEDLDKTW</sequence>
<evidence type="ECO:0000313" key="2">
    <source>
        <dbReference type="EMBL" id="SMA44291.1"/>
    </source>
</evidence>
<protein>
    <submittedName>
        <fullName evidence="2">Tetratrico peptide repeat protein</fullName>
    </submittedName>
</protein>
<proteinExistence type="predicted"/>
<dbReference type="Pfam" id="PF12688">
    <property type="entry name" value="TPR_5"/>
    <property type="match status" value="1"/>
</dbReference>
<dbReference type="SUPFAM" id="SSF48452">
    <property type="entry name" value="TPR-like"/>
    <property type="match status" value="1"/>
</dbReference>
<reference evidence="2 3" key="1">
    <citation type="submission" date="2017-03" db="EMBL/GenBank/DDBJ databases">
        <authorList>
            <person name="Afonso C.L."/>
            <person name="Miller P.J."/>
            <person name="Scott M.A."/>
            <person name="Spackman E."/>
            <person name="Goraichik I."/>
            <person name="Dimitrov K.M."/>
            <person name="Suarez D.L."/>
            <person name="Swayne D.E."/>
        </authorList>
    </citation>
    <scope>NUCLEOTIDE SEQUENCE [LARGE SCALE GENOMIC DNA]</scope>
    <source>
        <strain evidence="2">SB41UT1</strain>
    </source>
</reference>
<gene>
    <name evidence="2" type="ORF">EHSB41UT_01771</name>
</gene>
<dbReference type="Proteomes" id="UP000196573">
    <property type="component" value="Unassembled WGS sequence"/>
</dbReference>
<feature type="domain" description="Tetratrico peptide repeat group 5" evidence="1">
    <location>
        <begin position="44"/>
        <end position="156"/>
    </location>
</feature>
<dbReference type="RefSeq" id="WP_087108915.1">
    <property type="nucleotide sequence ID" value="NZ_CBCSCN010000008.1"/>
</dbReference>
<dbReference type="EMBL" id="FWPT01000003">
    <property type="protein sequence ID" value="SMA44291.1"/>
    <property type="molecule type" value="Genomic_DNA"/>
</dbReference>
<keyword evidence="3" id="KW-1185">Reference proteome</keyword>
<dbReference type="InterPro" id="IPR041656">
    <property type="entry name" value="TPR_5"/>
</dbReference>
<organism evidence="2 3">
    <name type="scientific">Parendozoicomonas haliclonae</name>
    <dbReference type="NCBI Taxonomy" id="1960125"/>
    <lineage>
        <taxon>Bacteria</taxon>
        <taxon>Pseudomonadati</taxon>
        <taxon>Pseudomonadota</taxon>
        <taxon>Gammaproteobacteria</taxon>
        <taxon>Oceanospirillales</taxon>
        <taxon>Endozoicomonadaceae</taxon>
        <taxon>Parendozoicomonas</taxon>
    </lineage>
</organism>
<name>A0A1X7AIV4_9GAMM</name>
<accession>A0A1X7AIV4</accession>
<evidence type="ECO:0000259" key="1">
    <source>
        <dbReference type="Pfam" id="PF12688"/>
    </source>
</evidence>